<dbReference type="EMBL" id="BLRZ01000140">
    <property type="protein sequence ID" value="GFP31006.1"/>
    <property type="molecule type" value="Genomic_DNA"/>
</dbReference>
<dbReference type="Proteomes" id="UP000569018">
    <property type="component" value="Unassembled WGS sequence"/>
</dbReference>
<comment type="function">
    <text evidence="1 7">RNaseP catalyzes the removal of the 5'-leader sequence from pre-tRNA to produce the mature 5'-terminus. It can also cleave other RNA substrates such as 4.5S RNA. The protein component plays an auxiliary but essential role in vivo by binding to the 5'-leader sequence and broadening the substrate specificity of the ribozyme.</text>
</comment>
<dbReference type="Proteomes" id="UP000561271">
    <property type="component" value="Unassembled WGS sequence"/>
</dbReference>
<dbReference type="InterPro" id="IPR020539">
    <property type="entry name" value="RNase_P_CS"/>
</dbReference>
<dbReference type="PROSITE" id="PS00648">
    <property type="entry name" value="RIBONUCLEASE_P"/>
    <property type="match status" value="1"/>
</dbReference>
<dbReference type="AlphaFoldDB" id="A0A6V8QD54"/>
<keyword evidence="3 7" id="KW-0540">Nuclease</keyword>
<dbReference type="GO" id="GO:0042781">
    <property type="term" value="F:3'-tRNA processing endoribonuclease activity"/>
    <property type="evidence" value="ECO:0007669"/>
    <property type="project" value="TreeGrafter"/>
</dbReference>
<dbReference type="SUPFAM" id="SSF54211">
    <property type="entry name" value="Ribosomal protein S5 domain 2-like"/>
    <property type="match status" value="1"/>
</dbReference>
<keyword evidence="5 7" id="KW-0378">Hydrolase</keyword>
<evidence type="ECO:0000256" key="4">
    <source>
        <dbReference type="ARBA" id="ARBA00022759"/>
    </source>
</evidence>
<evidence type="ECO:0000256" key="2">
    <source>
        <dbReference type="ARBA" id="ARBA00022694"/>
    </source>
</evidence>
<evidence type="ECO:0000313" key="11">
    <source>
        <dbReference type="EMBL" id="GFP40355.1"/>
    </source>
</evidence>
<comment type="caution">
    <text evidence="11">The sequence shown here is derived from an EMBL/GenBank/DDBJ whole genome shotgun (WGS) entry which is preliminary data.</text>
</comment>
<keyword evidence="6 7" id="KW-0694">RNA-binding</keyword>
<evidence type="ECO:0000256" key="3">
    <source>
        <dbReference type="ARBA" id="ARBA00022722"/>
    </source>
</evidence>
<gene>
    <name evidence="7" type="primary">rnpA</name>
    <name evidence="9" type="ORF">HKBW3S34_01925</name>
    <name evidence="10" type="ORF">HKBW3S44_00551</name>
    <name evidence="11" type="ORF">HKBW3S47_02051</name>
</gene>
<dbReference type="EMBL" id="BLSD01000215">
    <property type="protein sequence ID" value="GFP40355.1"/>
    <property type="molecule type" value="Genomic_DNA"/>
</dbReference>
<comment type="similarity">
    <text evidence="7">Belongs to the RnpA family.</text>
</comment>
<dbReference type="Proteomes" id="UP000588083">
    <property type="component" value="Unassembled WGS sequence"/>
</dbReference>
<evidence type="ECO:0000256" key="1">
    <source>
        <dbReference type="ARBA" id="ARBA00002663"/>
    </source>
</evidence>
<evidence type="ECO:0000313" key="10">
    <source>
        <dbReference type="EMBL" id="GFP36870.1"/>
    </source>
</evidence>
<dbReference type="HAMAP" id="MF_00227">
    <property type="entry name" value="RNase_P"/>
    <property type="match status" value="1"/>
</dbReference>
<evidence type="ECO:0000313" key="9">
    <source>
        <dbReference type="EMBL" id="GFP31006.1"/>
    </source>
</evidence>
<dbReference type="GO" id="GO:0030677">
    <property type="term" value="C:ribonuclease P complex"/>
    <property type="evidence" value="ECO:0007669"/>
    <property type="project" value="TreeGrafter"/>
</dbReference>
<evidence type="ECO:0000256" key="6">
    <source>
        <dbReference type="ARBA" id="ARBA00022884"/>
    </source>
</evidence>
<dbReference type="InterPro" id="IPR014721">
    <property type="entry name" value="Ribsml_uS5_D2-typ_fold_subgr"/>
</dbReference>
<dbReference type="Pfam" id="PF00825">
    <property type="entry name" value="Ribonuclease_P"/>
    <property type="match status" value="1"/>
</dbReference>
<reference evidence="12 13" key="1">
    <citation type="journal article" date="2020" name="Front. Microbiol.">
        <title>Single-cell genomics of novel Actinobacteria with the Wood-Ljungdahl pathway discovered in a serpentinizing system.</title>
        <authorList>
            <person name="Merino N."/>
            <person name="Kawai M."/>
            <person name="Boyd E.S."/>
            <person name="Colman D.R."/>
            <person name="McGlynn S.E."/>
            <person name="Nealson K.H."/>
            <person name="Kurokawa K."/>
            <person name="Hongoh Y."/>
        </authorList>
    </citation>
    <scope>NUCLEOTIDE SEQUENCE [LARGE SCALE GENOMIC DNA]</scope>
    <source>
        <strain evidence="9 14">S34</strain>
        <strain evidence="10 12">S44</strain>
        <strain evidence="11 13">S47</strain>
    </source>
</reference>
<protein>
    <recommendedName>
        <fullName evidence="7 8">Ribonuclease P protein component</fullName>
        <shortName evidence="7">RNase P protein</shortName>
        <shortName evidence="7">RNaseP protein</shortName>
        <ecNumber evidence="7 8">3.1.26.5</ecNumber>
    </recommendedName>
    <alternativeName>
        <fullName evidence="7">Protein C5</fullName>
    </alternativeName>
</protein>
<keyword evidence="14" id="KW-1185">Reference proteome</keyword>
<dbReference type="NCBIfam" id="TIGR00188">
    <property type="entry name" value="rnpA"/>
    <property type="match status" value="1"/>
</dbReference>
<evidence type="ECO:0000313" key="12">
    <source>
        <dbReference type="Proteomes" id="UP000561271"/>
    </source>
</evidence>
<comment type="subunit">
    <text evidence="7">Consists of a catalytic RNA component (M1 or rnpB) and a protein subunit.</text>
</comment>
<dbReference type="RefSeq" id="WP_176231163.1">
    <property type="nucleotide sequence ID" value="NZ_BLRZ01000140.1"/>
</dbReference>
<dbReference type="PANTHER" id="PTHR33992:SF1">
    <property type="entry name" value="RIBONUCLEASE P PROTEIN COMPONENT"/>
    <property type="match status" value="1"/>
</dbReference>
<dbReference type="EC" id="3.1.26.5" evidence="7 8"/>
<dbReference type="GO" id="GO:0004526">
    <property type="term" value="F:ribonuclease P activity"/>
    <property type="evidence" value="ECO:0007669"/>
    <property type="project" value="UniProtKB-UniRule"/>
</dbReference>
<evidence type="ECO:0000256" key="5">
    <source>
        <dbReference type="ARBA" id="ARBA00022801"/>
    </source>
</evidence>
<dbReference type="GO" id="GO:0000049">
    <property type="term" value="F:tRNA binding"/>
    <property type="evidence" value="ECO:0007669"/>
    <property type="project" value="UniProtKB-UniRule"/>
</dbReference>
<keyword evidence="2 7" id="KW-0819">tRNA processing</keyword>
<accession>A0A6V8QD54</accession>
<organism evidence="11 13">
    <name type="scientific">Candidatus Hakubella thermalkaliphila</name>
    <dbReference type="NCBI Taxonomy" id="2754717"/>
    <lineage>
        <taxon>Bacteria</taxon>
        <taxon>Bacillati</taxon>
        <taxon>Actinomycetota</taxon>
        <taxon>Actinomycetota incertae sedis</taxon>
        <taxon>Candidatus Hakubellales</taxon>
        <taxon>Candidatus Hakubellaceae</taxon>
        <taxon>Candidatus Hakubella</taxon>
    </lineage>
</organism>
<sequence length="115" mass="13116">MPERMVGALKRGREFRRVYREGKSVSDRLLVLYYLKGSAQGISRVGITVGHRVGPAVHRNRVKRLIKESIRSKEGIAKRGYELVVVAKNDSCHRNFREIDQSMDSLLQKARIIPG</sequence>
<dbReference type="EMBL" id="BLSC01000027">
    <property type="protein sequence ID" value="GFP36870.1"/>
    <property type="molecule type" value="Genomic_DNA"/>
</dbReference>
<dbReference type="PANTHER" id="PTHR33992">
    <property type="entry name" value="RIBONUCLEASE P PROTEIN COMPONENT"/>
    <property type="match status" value="1"/>
</dbReference>
<evidence type="ECO:0000256" key="8">
    <source>
        <dbReference type="NCBIfam" id="TIGR00188"/>
    </source>
</evidence>
<evidence type="ECO:0000256" key="7">
    <source>
        <dbReference type="HAMAP-Rule" id="MF_00227"/>
    </source>
</evidence>
<comment type="catalytic activity">
    <reaction evidence="7">
        <text>Endonucleolytic cleavage of RNA, removing 5'-extranucleotides from tRNA precursor.</text>
        <dbReference type="EC" id="3.1.26.5"/>
    </reaction>
</comment>
<name>A0A6V8QD54_9ACTN</name>
<evidence type="ECO:0000313" key="14">
    <source>
        <dbReference type="Proteomes" id="UP000588083"/>
    </source>
</evidence>
<dbReference type="InterPro" id="IPR000100">
    <property type="entry name" value="RNase_P"/>
</dbReference>
<dbReference type="InterPro" id="IPR020568">
    <property type="entry name" value="Ribosomal_Su5_D2-typ_SF"/>
</dbReference>
<dbReference type="GO" id="GO:0001682">
    <property type="term" value="P:tRNA 5'-leader removal"/>
    <property type="evidence" value="ECO:0007669"/>
    <property type="project" value="UniProtKB-UniRule"/>
</dbReference>
<evidence type="ECO:0000313" key="13">
    <source>
        <dbReference type="Proteomes" id="UP000569018"/>
    </source>
</evidence>
<proteinExistence type="inferred from homology"/>
<keyword evidence="4 7" id="KW-0255">Endonuclease</keyword>
<dbReference type="Gene3D" id="3.30.230.10">
    <property type="match status" value="1"/>
</dbReference>